<reference evidence="12 13" key="1">
    <citation type="submission" date="2016-03" db="EMBL/GenBank/DDBJ databases">
        <authorList>
            <person name="Ploux O."/>
        </authorList>
    </citation>
    <scope>NUCLEOTIDE SEQUENCE [LARGE SCALE GENOMIC DNA]</scope>
    <source>
        <strain evidence="12 13">UAMH 11012</strain>
    </source>
</reference>
<feature type="domain" description="CFEM" evidence="11">
    <location>
        <begin position="1"/>
        <end position="94"/>
    </location>
</feature>
<dbReference type="STRING" id="576137.A0A1L7XV93"/>
<feature type="chain" id="PRO_5012318250" description="CFEM domain-containing protein" evidence="10">
    <location>
        <begin position="19"/>
        <end position="94"/>
    </location>
</feature>
<comment type="caution">
    <text evidence="9">Lacks conserved residue(s) required for the propagation of feature annotation.</text>
</comment>
<evidence type="ECO:0000256" key="4">
    <source>
        <dbReference type="ARBA" id="ARBA00022525"/>
    </source>
</evidence>
<evidence type="ECO:0000256" key="3">
    <source>
        <dbReference type="ARBA" id="ARBA00010031"/>
    </source>
</evidence>
<organism evidence="12 13">
    <name type="scientific">Phialocephala subalpina</name>
    <dbReference type="NCBI Taxonomy" id="576137"/>
    <lineage>
        <taxon>Eukaryota</taxon>
        <taxon>Fungi</taxon>
        <taxon>Dikarya</taxon>
        <taxon>Ascomycota</taxon>
        <taxon>Pezizomycotina</taxon>
        <taxon>Leotiomycetes</taxon>
        <taxon>Helotiales</taxon>
        <taxon>Mollisiaceae</taxon>
        <taxon>Phialocephala</taxon>
        <taxon>Phialocephala fortinii species complex</taxon>
    </lineage>
</organism>
<dbReference type="Proteomes" id="UP000184330">
    <property type="component" value="Unassembled WGS sequence"/>
</dbReference>
<keyword evidence="13" id="KW-1185">Reference proteome</keyword>
<comment type="similarity">
    <text evidence="3">Belongs to the RBT5 family.</text>
</comment>
<feature type="signal peptide" evidence="10">
    <location>
        <begin position="1"/>
        <end position="18"/>
    </location>
</feature>
<evidence type="ECO:0000256" key="2">
    <source>
        <dbReference type="ARBA" id="ARBA00004613"/>
    </source>
</evidence>
<keyword evidence="5" id="KW-0325">Glycoprotein</keyword>
<evidence type="ECO:0000256" key="5">
    <source>
        <dbReference type="ARBA" id="ARBA00022622"/>
    </source>
</evidence>
<dbReference type="InterPro" id="IPR008427">
    <property type="entry name" value="Extracellular_membr_CFEM_dom"/>
</dbReference>
<dbReference type="Pfam" id="PF05730">
    <property type="entry name" value="CFEM"/>
    <property type="match status" value="1"/>
</dbReference>
<keyword evidence="8" id="KW-0449">Lipoprotein</keyword>
<evidence type="ECO:0000313" key="12">
    <source>
        <dbReference type="EMBL" id="CZR68964.1"/>
    </source>
</evidence>
<dbReference type="EMBL" id="FJOG01000062">
    <property type="protein sequence ID" value="CZR68964.1"/>
    <property type="molecule type" value="Genomic_DNA"/>
</dbReference>
<evidence type="ECO:0000256" key="8">
    <source>
        <dbReference type="ARBA" id="ARBA00023288"/>
    </source>
</evidence>
<protein>
    <recommendedName>
        <fullName evidence="11">CFEM domain-containing protein</fullName>
    </recommendedName>
</protein>
<evidence type="ECO:0000256" key="1">
    <source>
        <dbReference type="ARBA" id="ARBA00004589"/>
    </source>
</evidence>
<feature type="disulfide bond" evidence="9">
    <location>
        <begin position="45"/>
        <end position="52"/>
    </location>
</feature>
<keyword evidence="4" id="KW-0964">Secreted</keyword>
<dbReference type="PROSITE" id="PS52012">
    <property type="entry name" value="CFEM"/>
    <property type="match status" value="1"/>
</dbReference>
<dbReference type="AlphaFoldDB" id="A0A1L7XV93"/>
<keyword evidence="5" id="KW-0472">Membrane</keyword>
<evidence type="ECO:0000259" key="11">
    <source>
        <dbReference type="PROSITE" id="PS52012"/>
    </source>
</evidence>
<keyword evidence="7 9" id="KW-1015">Disulfide bond</keyword>
<evidence type="ECO:0000256" key="7">
    <source>
        <dbReference type="ARBA" id="ARBA00023157"/>
    </source>
</evidence>
<dbReference type="GO" id="GO:0098552">
    <property type="term" value="C:side of membrane"/>
    <property type="evidence" value="ECO:0007669"/>
    <property type="project" value="UniProtKB-KW"/>
</dbReference>
<keyword evidence="5" id="KW-0336">GPI-anchor</keyword>
<evidence type="ECO:0000256" key="10">
    <source>
        <dbReference type="SAM" id="SignalP"/>
    </source>
</evidence>
<proteinExistence type="inferred from homology"/>
<sequence>MKFIHLALTLSGAAIASAQTTCTATAAIPTCGVACITSAASAVGCAATNYACQCSSSASSAIEASALDCVISACGLVTALEVSSAAAAICTACV</sequence>
<evidence type="ECO:0000256" key="6">
    <source>
        <dbReference type="ARBA" id="ARBA00022729"/>
    </source>
</evidence>
<keyword evidence="6 10" id="KW-0732">Signal</keyword>
<comment type="subcellular location">
    <subcellularLocation>
        <location evidence="1">Membrane</location>
        <topology evidence="1">Lipid-anchor</topology>
        <topology evidence="1">GPI-anchor</topology>
    </subcellularLocation>
    <subcellularLocation>
        <location evidence="2">Secreted</location>
    </subcellularLocation>
</comment>
<evidence type="ECO:0000256" key="9">
    <source>
        <dbReference type="PROSITE-ProRule" id="PRU01356"/>
    </source>
</evidence>
<dbReference type="GO" id="GO:0005576">
    <property type="term" value="C:extracellular region"/>
    <property type="evidence" value="ECO:0007669"/>
    <property type="project" value="UniProtKB-SubCell"/>
</dbReference>
<name>A0A1L7XV93_9HELO</name>
<gene>
    <name evidence="12" type="ORF">PAC_18865</name>
</gene>
<accession>A0A1L7XV93</accession>
<evidence type="ECO:0000313" key="13">
    <source>
        <dbReference type="Proteomes" id="UP000184330"/>
    </source>
</evidence>